<feature type="domain" description="Gfo/Idh/MocA-like oxidoreductase N-terminal" evidence="1">
    <location>
        <begin position="23"/>
        <end position="172"/>
    </location>
</feature>
<dbReference type="PANTHER" id="PTHR43249:SF1">
    <property type="entry name" value="D-GLUCOSIDE 3-DEHYDROGENASE"/>
    <property type="match status" value="1"/>
</dbReference>
<evidence type="ECO:0000313" key="3">
    <source>
        <dbReference type="EMBL" id="RSH87388.1"/>
    </source>
</evidence>
<gene>
    <name evidence="3" type="ORF">EHS25_003297</name>
</gene>
<evidence type="ECO:0000313" key="4">
    <source>
        <dbReference type="Proteomes" id="UP000279259"/>
    </source>
</evidence>
<evidence type="ECO:0000259" key="1">
    <source>
        <dbReference type="Pfam" id="PF01408"/>
    </source>
</evidence>
<organism evidence="3 4">
    <name type="scientific">Saitozyma podzolica</name>
    <dbReference type="NCBI Taxonomy" id="1890683"/>
    <lineage>
        <taxon>Eukaryota</taxon>
        <taxon>Fungi</taxon>
        <taxon>Dikarya</taxon>
        <taxon>Basidiomycota</taxon>
        <taxon>Agaricomycotina</taxon>
        <taxon>Tremellomycetes</taxon>
        <taxon>Tremellales</taxon>
        <taxon>Trimorphomycetaceae</taxon>
        <taxon>Saitozyma</taxon>
    </lineage>
</organism>
<dbReference type="Proteomes" id="UP000279259">
    <property type="component" value="Unassembled WGS sequence"/>
</dbReference>
<keyword evidence="4" id="KW-1185">Reference proteome</keyword>
<dbReference type="GO" id="GO:0000166">
    <property type="term" value="F:nucleotide binding"/>
    <property type="evidence" value="ECO:0007669"/>
    <property type="project" value="InterPro"/>
</dbReference>
<dbReference type="Pfam" id="PF01408">
    <property type="entry name" value="GFO_IDH_MocA"/>
    <property type="match status" value="1"/>
</dbReference>
<dbReference type="STRING" id="1890683.A0A427Y8G1"/>
<dbReference type="InterPro" id="IPR000683">
    <property type="entry name" value="Gfo/Idh/MocA-like_OxRdtase_N"/>
</dbReference>
<accession>A0A427Y8G1</accession>
<dbReference type="AlphaFoldDB" id="A0A427Y8G1"/>
<sequence>MLQTRIARFAGSAVRQTKTDGRFNVLLLGAGNINFGTTEGPWNHSKRLEQKLGDRLRVVGVVDKNRARAEDRLTIKRADANVPTEAYTHTKVFESIEHASQSLDPSEVPHLAVDGFQSTTRGSTVPGHDTEMQLIRSFPDVAHLIEKPISAGSFEEAEKVKEALQGRVVSVGYMLRYLRAVKEMKTILDDNNLKVMATMATYLMAYGFAGEHSDGITKGYWDKTLEMGPVVGQGTHICDLTRFLAPAPLLDTISVQTVQHTDACGHLSKLKRDENEFVQPGNRIPRITNASWRYADGVWDSSSTAWCFTGDYDVELVVLADGWKLRLVDPYGVAPKLYVRRPVQTIFTDDDCYLSEISALVDVVDGKAPQSVILSTYADALESYKLTWAIRNAGEKAYEARGGPKQ</sequence>
<dbReference type="EMBL" id="RSCD01000017">
    <property type="protein sequence ID" value="RSH87388.1"/>
    <property type="molecule type" value="Genomic_DNA"/>
</dbReference>
<dbReference type="OrthoDB" id="10250282at2759"/>
<proteinExistence type="predicted"/>
<dbReference type="Gene3D" id="3.40.50.720">
    <property type="entry name" value="NAD(P)-binding Rossmann-like Domain"/>
    <property type="match status" value="1"/>
</dbReference>
<dbReference type="PANTHER" id="PTHR43249">
    <property type="entry name" value="UDP-N-ACETYL-2-AMINO-2-DEOXY-D-GLUCURONATE OXIDASE"/>
    <property type="match status" value="1"/>
</dbReference>
<dbReference type="Pfam" id="PF08635">
    <property type="entry name" value="ox_reductase_C"/>
    <property type="match status" value="1"/>
</dbReference>
<protein>
    <recommendedName>
        <fullName evidence="5">Gfo/Idh/MocA-like oxidoreductase N-terminal domain-containing protein</fullName>
    </recommendedName>
</protein>
<evidence type="ECO:0000259" key="2">
    <source>
        <dbReference type="Pfam" id="PF08635"/>
    </source>
</evidence>
<dbReference type="Gene3D" id="3.30.360.10">
    <property type="entry name" value="Dihydrodipicolinate Reductase, domain 2"/>
    <property type="match status" value="1"/>
</dbReference>
<reference evidence="3 4" key="1">
    <citation type="submission" date="2018-11" db="EMBL/GenBank/DDBJ databases">
        <title>Genome sequence of Saitozyma podzolica DSM 27192.</title>
        <authorList>
            <person name="Aliyu H."/>
            <person name="Gorte O."/>
            <person name="Ochsenreither K."/>
        </authorList>
    </citation>
    <scope>NUCLEOTIDE SEQUENCE [LARGE SCALE GENOMIC DNA]</scope>
    <source>
        <strain evidence="3 4">DSM 27192</strain>
    </source>
</reference>
<dbReference type="InterPro" id="IPR052515">
    <property type="entry name" value="Gfo/Idh/MocA_Oxidoreductase"/>
</dbReference>
<evidence type="ECO:0008006" key="5">
    <source>
        <dbReference type="Google" id="ProtNLM"/>
    </source>
</evidence>
<feature type="domain" description="Oxidoreductase putative C-terminal" evidence="2">
    <location>
        <begin position="176"/>
        <end position="323"/>
    </location>
</feature>
<dbReference type="InterPro" id="IPR013944">
    <property type="entry name" value="OxRdtase_put_C"/>
</dbReference>
<comment type="caution">
    <text evidence="3">The sequence shown here is derived from an EMBL/GenBank/DDBJ whole genome shotgun (WGS) entry which is preliminary data.</text>
</comment>
<name>A0A427Y8G1_9TREE</name>